<feature type="domain" description="Metalloprotease TldD/E central" evidence="3">
    <location>
        <begin position="116"/>
        <end position="217"/>
    </location>
</feature>
<dbReference type="InterPro" id="IPR002510">
    <property type="entry name" value="Metalloprtase-TldD/E_N"/>
</dbReference>
<dbReference type="STRING" id="1110509.Mhar_0053"/>
<dbReference type="HOGENOM" id="CLU_026425_4_2_2"/>
<dbReference type="Gene3D" id="3.30.2290.10">
    <property type="entry name" value="PmbA/TldD superfamily"/>
    <property type="match status" value="1"/>
</dbReference>
<keyword evidence="5" id="KW-1185">Reference proteome</keyword>
<dbReference type="InterPro" id="IPR036059">
    <property type="entry name" value="TldD/PmbA_sf"/>
</dbReference>
<feature type="domain" description="Metalloprotease TldD/E N-terminal" evidence="1">
    <location>
        <begin position="24"/>
        <end position="86"/>
    </location>
</feature>
<dbReference type="GO" id="GO:0008237">
    <property type="term" value="F:metallopeptidase activity"/>
    <property type="evidence" value="ECO:0007669"/>
    <property type="project" value="InterPro"/>
</dbReference>
<evidence type="ECO:0000259" key="1">
    <source>
        <dbReference type="Pfam" id="PF01523"/>
    </source>
</evidence>
<dbReference type="InterPro" id="IPR045570">
    <property type="entry name" value="Metalloprtase-TldD/E_cen_dom"/>
</dbReference>
<dbReference type="SUPFAM" id="SSF111283">
    <property type="entry name" value="Putative modulator of DNA gyrase, PmbA/TldD"/>
    <property type="match status" value="1"/>
</dbReference>
<dbReference type="EMBL" id="CP003117">
    <property type="protein sequence ID" value="AET63446.1"/>
    <property type="molecule type" value="Genomic_DNA"/>
</dbReference>
<dbReference type="GeneID" id="12509222"/>
<dbReference type="InterPro" id="IPR045569">
    <property type="entry name" value="Metalloprtase-TldD/E_C"/>
</dbReference>
<name>G7WK05_METH6</name>
<organism evidence="4 5">
    <name type="scientific">Methanothrix harundinacea (strain 6Ac)</name>
    <name type="common">Methanosaeta harundinacea</name>
    <dbReference type="NCBI Taxonomy" id="1110509"/>
    <lineage>
        <taxon>Archaea</taxon>
        <taxon>Methanobacteriati</taxon>
        <taxon>Methanobacteriota</taxon>
        <taxon>Stenosarchaea group</taxon>
        <taxon>Methanomicrobia</taxon>
        <taxon>Methanotrichales</taxon>
        <taxon>Methanotrichaceae</taxon>
        <taxon>Methanothrix</taxon>
    </lineage>
</organism>
<accession>G7WK05</accession>
<dbReference type="PANTHER" id="PTHR43421">
    <property type="entry name" value="METALLOPROTEASE PMBA"/>
    <property type="match status" value="1"/>
</dbReference>
<evidence type="ECO:0000259" key="2">
    <source>
        <dbReference type="Pfam" id="PF19289"/>
    </source>
</evidence>
<dbReference type="PATRIC" id="fig|1110509.7.peg.56"/>
<evidence type="ECO:0000313" key="5">
    <source>
        <dbReference type="Proteomes" id="UP000005877"/>
    </source>
</evidence>
<dbReference type="Proteomes" id="UP000005877">
    <property type="component" value="Chromosome"/>
</dbReference>
<sequence length="444" mass="46130">MIEDLFEGARQLLLLAEKAGAEEAEVFGLMVRSVDVDLRRDRVEMASESLSRGLGLRAVLRGAVGFSSTSDLSKLDMVAEGAVRAARARGSDEKWRSLPVPRAAAHPEGVYDPATADLGPEECLELAATLIQGAATVAGAEPVSGGVSAVSGTELLINTNGLELWERGTTFTAFIETVARDADGSASTGYDFANSRSAPQDISEVGRSASDLAARSLGGVRGEDGVAQVLLGPIAFAEILDNAFLPSTFADLVQKGRSSLAGRIGEKVAEESLMIIDDGLFPGGMATSSFDGEGVPSQRTALVEGGILRAYLYDTYTAGKAPMATLSTGNADRPGYAGIPRIGTTNVIISSADPSNVLAETERGYLVTGVIGAHTANPVSGDFSVEARNVFVVEDGAAQKPIRSLMLAGNVFDLLSSVKVGTDPRMVGSFVVPTVRAEMKVVGS</sequence>
<feature type="domain" description="Metalloprotease TldD/E C-terminal" evidence="2">
    <location>
        <begin position="225"/>
        <end position="442"/>
    </location>
</feature>
<dbReference type="Pfam" id="PF19289">
    <property type="entry name" value="PmbA_TldD_3rd"/>
    <property type="match status" value="1"/>
</dbReference>
<dbReference type="Pfam" id="PF19290">
    <property type="entry name" value="PmbA_TldD_2nd"/>
    <property type="match status" value="1"/>
</dbReference>
<dbReference type="OrthoDB" id="84520at2157"/>
<dbReference type="PANTHER" id="PTHR43421:SF1">
    <property type="entry name" value="METALLOPROTEASE PMBA"/>
    <property type="match status" value="1"/>
</dbReference>
<dbReference type="Pfam" id="PF01523">
    <property type="entry name" value="PmbA_TldD_1st"/>
    <property type="match status" value="1"/>
</dbReference>
<dbReference type="AlphaFoldDB" id="G7WK05"/>
<dbReference type="RefSeq" id="WP_014585635.1">
    <property type="nucleotide sequence ID" value="NC_017527.1"/>
</dbReference>
<proteinExistence type="predicted"/>
<dbReference type="GO" id="GO:0005829">
    <property type="term" value="C:cytosol"/>
    <property type="evidence" value="ECO:0007669"/>
    <property type="project" value="TreeGrafter"/>
</dbReference>
<protein>
    <submittedName>
        <fullName evidence="4">PmbA/TldD family protein</fullName>
    </submittedName>
</protein>
<dbReference type="InterPro" id="IPR035068">
    <property type="entry name" value="TldD/PmbA_N"/>
</dbReference>
<dbReference type="KEGG" id="mhi:Mhar_0053"/>
<gene>
    <name evidence="4" type="ordered locus">Mhar_0053</name>
</gene>
<evidence type="ECO:0000313" key="4">
    <source>
        <dbReference type="EMBL" id="AET63446.1"/>
    </source>
</evidence>
<evidence type="ECO:0000259" key="3">
    <source>
        <dbReference type="Pfam" id="PF19290"/>
    </source>
</evidence>
<dbReference type="GO" id="GO:0006508">
    <property type="term" value="P:proteolysis"/>
    <property type="evidence" value="ECO:0007669"/>
    <property type="project" value="InterPro"/>
</dbReference>
<reference evidence="4 5" key="1">
    <citation type="journal article" date="2012" name="PLoS ONE">
        <title>The genome characteristics and predicted function of methyl-group oxidation pathway in the obligate aceticlastic methanogens, Methanosaeta spp.</title>
        <authorList>
            <person name="Zhu J."/>
            <person name="Zheng H."/>
            <person name="Ai G."/>
            <person name="Zhang G."/>
            <person name="Liu D."/>
            <person name="Liu X."/>
            <person name="Dong X."/>
        </authorList>
    </citation>
    <scope>NUCLEOTIDE SEQUENCE [LARGE SCALE GENOMIC DNA]</scope>
    <source>
        <strain evidence="4 5">6Ac</strain>
    </source>
</reference>
<dbReference type="InterPro" id="IPR047657">
    <property type="entry name" value="PmbA"/>
</dbReference>